<feature type="region of interest" description="Disordered" evidence="1">
    <location>
        <begin position="1"/>
        <end position="41"/>
    </location>
</feature>
<evidence type="ECO:0000313" key="3">
    <source>
        <dbReference type="Proteomes" id="UP001500707"/>
    </source>
</evidence>
<proteinExistence type="predicted"/>
<evidence type="ECO:0000256" key="1">
    <source>
        <dbReference type="SAM" id="MobiDB-lite"/>
    </source>
</evidence>
<gene>
    <name evidence="2" type="ORF">GCM10022295_63820</name>
</gene>
<sequence length="88" mass="9216">MLHANAYVPASTDDTYTRPMSDPLDTTPCNRPSASSTKGTFASFRGCADGTTRAVLDFSQTDNAPSPMHAKGDVNAGAAQRDQAIGTH</sequence>
<dbReference type="Proteomes" id="UP001500707">
    <property type="component" value="Unassembled WGS sequence"/>
</dbReference>
<comment type="caution">
    <text evidence="2">The sequence shown here is derived from an EMBL/GenBank/DDBJ whole genome shotgun (WGS) entry which is preliminary data.</text>
</comment>
<evidence type="ECO:0000313" key="2">
    <source>
        <dbReference type="EMBL" id="GAA3573362.1"/>
    </source>
</evidence>
<dbReference type="EMBL" id="BAABCE010000013">
    <property type="protein sequence ID" value="GAA3573362.1"/>
    <property type="molecule type" value="Genomic_DNA"/>
</dbReference>
<accession>A0ABP6XW43</accession>
<name>A0ABP6XW43_9ACTN</name>
<protein>
    <submittedName>
        <fullName evidence="2">Uncharacterized protein</fullName>
    </submittedName>
</protein>
<feature type="compositionally biased region" description="Polar residues" evidence="1">
    <location>
        <begin position="27"/>
        <end position="40"/>
    </location>
</feature>
<organism evidence="2 3">
    <name type="scientific">Streptomyces osmaniensis</name>
    <dbReference type="NCBI Taxonomy" id="593134"/>
    <lineage>
        <taxon>Bacteria</taxon>
        <taxon>Bacillati</taxon>
        <taxon>Actinomycetota</taxon>
        <taxon>Actinomycetes</taxon>
        <taxon>Kitasatosporales</taxon>
        <taxon>Streptomycetaceae</taxon>
        <taxon>Streptomyces</taxon>
    </lineage>
</organism>
<feature type="region of interest" description="Disordered" evidence="1">
    <location>
        <begin position="60"/>
        <end position="88"/>
    </location>
</feature>
<reference evidence="3" key="1">
    <citation type="journal article" date="2019" name="Int. J. Syst. Evol. Microbiol.">
        <title>The Global Catalogue of Microorganisms (GCM) 10K type strain sequencing project: providing services to taxonomists for standard genome sequencing and annotation.</title>
        <authorList>
            <consortium name="The Broad Institute Genomics Platform"/>
            <consortium name="The Broad Institute Genome Sequencing Center for Infectious Disease"/>
            <person name="Wu L."/>
            <person name="Ma J."/>
        </authorList>
    </citation>
    <scope>NUCLEOTIDE SEQUENCE [LARGE SCALE GENOMIC DNA]</scope>
    <source>
        <strain evidence="3">JCM 17656</strain>
    </source>
</reference>
<keyword evidence="3" id="KW-1185">Reference proteome</keyword>